<evidence type="ECO:0000313" key="13">
    <source>
        <dbReference type="EMBL" id="KAJ1527427.1"/>
    </source>
</evidence>
<dbReference type="GO" id="GO:0140663">
    <property type="term" value="F:ATP-dependent FeS chaperone activity"/>
    <property type="evidence" value="ECO:0007669"/>
    <property type="project" value="InterPro"/>
</dbReference>
<dbReference type="InterPro" id="IPR027417">
    <property type="entry name" value="P-loop_NTPase"/>
</dbReference>
<evidence type="ECO:0000256" key="11">
    <source>
        <dbReference type="ARBA" id="ARBA00065349"/>
    </source>
</evidence>
<protein>
    <recommendedName>
        <fullName evidence="12">Cytosolic Fe-S cluster assembly factor NUBP2 homolog</fullName>
    </recommendedName>
</protein>
<keyword evidence="7 12" id="KW-0067">ATP-binding</keyword>
<feature type="binding site" evidence="12">
    <location>
        <position position="193"/>
    </location>
    <ligand>
        <name>[4Fe-4S] cluster</name>
        <dbReference type="ChEBI" id="CHEBI:49883"/>
        <note>ligand shared between dimeric partners</note>
    </ligand>
</feature>
<keyword evidence="4 12" id="KW-0963">Cytoplasm</keyword>
<dbReference type="FunFam" id="3.40.50.300:FF:000796">
    <property type="entry name" value="Cytosolic Fe-S cluster assembly factor NUBP2"/>
    <property type="match status" value="1"/>
</dbReference>
<dbReference type="GO" id="GO:0005634">
    <property type="term" value="C:nucleus"/>
    <property type="evidence" value="ECO:0007669"/>
    <property type="project" value="UniProtKB-ARBA"/>
</dbReference>
<evidence type="ECO:0000256" key="5">
    <source>
        <dbReference type="ARBA" id="ARBA00022723"/>
    </source>
</evidence>
<comment type="similarity">
    <text evidence="12">Belongs to the Mrp/NBP35 ATP-binding proteins family. NUBP2/CFD1 subfamily.</text>
</comment>
<dbReference type="InterPro" id="IPR028600">
    <property type="entry name" value="NUBP2/Cfd1_eukaryotes"/>
</dbReference>
<comment type="function">
    <text evidence="10">Component of the cytosolic iron-sulfur (Fe/S) protein assembly (CIA) machinery. Required for maturation of extramitochondrial Fe-S proteins. The NUBP1-NUBP2 heterotetramer forms a Fe-S scaffold complex, mediating the de novo assembly of an Fe-S cluster and its transfer to target apoproteins. Negatively regulates cilium formation and structure.</text>
</comment>
<dbReference type="HAMAP" id="MF_03039">
    <property type="entry name" value="NUBP2"/>
    <property type="match status" value="1"/>
</dbReference>
<dbReference type="InterPro" id="IPR000808">
    <property type="entry name" value="Mrp-like_CS"/>
</dbReference>
<dbReference type="GO" id="GO:0051539">
    <property type="term" value="F:4 iron, 4 sulfur cluster binding"/>
    <property type="evidence" value="ECO:0007669"/>
    <property type="project" value="UniProtKB-UniRule"/>
</dbReference>
<comment type="subunit">
    <text evidence="11">Heterotetramer of 2 NUBP1 and 2 NUBP2 chains. Interacts with KIFC1. Interacts with NUBP1.</text>
</comment>
<evidence type="ECO:0000256" key="6">
    <source>
        <dbReference type="ARBA" id="ARBA00022741"/>
    </source>
</evidence>
<organism evidence="13 14">
    <name type="scientific">Megalurothrips usitatus</name>
    <name type="common">bean blossom thrips</name>
    <dbReference type="NCBI Taxonomy" id="439358"/>
    <lineage>
        <taxon>Eukaryota</taxon>
        <taxon>Metazoa</taxon>
        <taxon>Ecdysozoa</taxon>
        <taxon>Arthropoda</taxon>
        <taxon>Hexapoda</taxon>
        <taxon>Insecta</taxon>
        <taxon>Pterygota</taxon>
        <taxon>Neoptera</taxon>
        <taxon>Paraneoptera</taxon>
        <taxon>Thysanoptera</taxon>
        <taxon>Terebrantia</taxon>
        <taxon>Thripoidea</taxon>
        <taxon>Thripidae</taxon>
        <taxon>Megalurothrips</taxon>
    </lineage>
</organism>
<name>A0AAV7XQ32_9NEOP</name>
<proteinExistence type="inferred from homology"/>
<feature type="binding site" evidence="12">
    <location>
        <position position="190"/>
    </location>
    <ligand>
        <name>[4Fe-4S] cluster</name>
        <dbReference type="ChEBI" id="CHEBI:49883"/>
        <note>ligand shared between dimeric partners</note>
    </ligand>
</feature>
<dbReference type="PANTHER" id="PTHR23264:SF19">
    <property type="entry name" value="CYTOSOLIC FE-S CLUSTER ASSEMBLY FACTOR NUBP2"/>
    <property type="match status" value="1"/>
</dbReference>
<dbReference type="PANTHER" id="PTHR23264">
    <property type="entry name" value="NUCLEOTIDE-BINDING PROTEIN NBP35 YEAST -RELATED"/>
    <property type="match status" value="1"/>
</dbReference>
<evidence type="ECO:0000256" key="8">
    <source>
        <dbReference type="ARBA" id="ARBA00023004"/>
    </source>
</evidence>
<dbReference type="GO" id="GO:0016226">
    <property type="term" value="P:iron-sulfur cluster assembly"/>
    <property type="evidence" value="ECO:0007669"/>
    <property type="project" value="UniProtKB-UniRule"/>
</dbReference>
<dbReference type="AlphaFoldDB" id="A0AAV7XQ32"/>
<dbReference type="CDD" id="cd02037">
    <property type="entry name" value="Mrp_NBP35"/>
    <property type="match status" value="1"/>
</dbReference>
<keyword evidence="9 12" id="KW-0411">Iron-sulfur</keyword>
<dbReference type="PROSITE" id="PS01215">
    <property type="entry name" value="MRP"/>
    <property type="match status" value="1"/>
</dbReference>
<evidence type="ECO:0000256" key="9">
    <source>
        <dbReference type="ARBA" id="ARBA00023014"/>
    </source>
</evidence>
<evidence type="ECO:0000256" key="7">
    <source>
        <dbReference type="ARBA" id="ARBA00022840"/>
    </source>
</evidence>
<accession>A0AAV7XQ32</accession>
<keyword evidence="6 12" id="KW-0547">Nucleotide-binding</keyword>
<dbReference type="Pfam" id="PF10609">
    <property type="entry name" value="ParA"/>
    <property type="match status" value="1"/>
</dbReference>
<dbReference type="GO" id="GO:0005930">
    <property type="term" value="C:axoneme"/>
    <property type="evidence" value="ECO:0007669"/>
    <property type="project" value="UniProtKB-SubCell"/>
</dbReference>
<dbReference type="Gene3D" id="3.40.50.300">
    <property type="entry name" value="P-loop containing nucleotide triphosphate hydrolases"/>
    <property type="match status" value="1"/>
</dbReference>
<keyword evidence="14" id="KW-1185">Reference proteome</keyword>
<comment type="subcellular location">
    <subcellularLocation>
        <location evidence="2">Cytoplasm</location>
        <location evidence="2">Cytoskeleton</location>
        <location evidence="2">Cilium axoneme</location>
    </subcellularLocation>
    <subcellularLocation>
        <location evidence="1">Cytoplasm</location>
        <location evidence="1">Cytoskeleton</location>
        <location evidence="1">Microtubule organizing center</location>
        <location evidence="1">Centrosome</location>
        <location evidence="1">Centriole</location>
    </subcellularLocation>
</comment>
<evidence type="ECO:0000256" key="2">
    <source>
        <dbReference type="ARBA" id="ARBA00004430"/>
    </source>
</evidence>
<keyword evidence="5 12" id="KW-0479">Metal-binding</keyword>
<evidence type="ECO:0000256" key="10">
    <source>
        <dbReference type="ARBA" id="ARBA00053368"/>
    </source>
</evidence>
<evidence type="ECO:0000256" key="4">
    <source>
        <dbReference type="ARBA" id="ARBA00022490"/>
    </source>
</evidence>
<evidence type="ECO:0000256" key="12">
    <source>
        <dbReference type="HAMAP-Rule" id="MF_03039"/>
    </source>
</evidence>
<dbReference type="EMBL" id="JAPTSV010000005">
    <property type="protein sequence ID" value="KAJ1527427.1"/>
    <property type="molecule type" value="Genomic_DNA"/>
</dbReference>
<dbReference type="HAMAP" id="MF_02040">
    <property type="entry name" value="Mrp_NBP35"/>
    <property type="match status" value="1"/>
</dbReference>
<dbReference type="GO" id="GO:0005814">
    <property type="term" value="C:centriole"/>
    <property type="evidence" value="ECO:0007669"/>
    <property type="project" value="UniProtKB-SubCell"/>
</dbReference>
<dbReference type="GO" id="GO:0046872">
    <property type="term" value="F:metal ion binding"/>
    <property type="evidence" value="ECO:0007669"/>
    <property type="project" value="UniProtKB-KW"/>
</dbReference>
<dbReference type="GO" id="GO:0005524">
    <property type="term" value="F:ATP binding"/>
    <property type="evidence" value="ECO:0007669"/>
    <property type="project" value="UniProtKB-KW"/>
</dbReference>
<dbReference type="Proteomes" id="UP001075354">
    <property type="component" value="Chromosome 5"/>
</dbReference>
<dbReference type="SUPFAM" id="SSF52540">
    <property type="entry name" value="P-loop containing nucleoside triphosphate hydrolases"/>
    <property type="match status" value="1"/>
</dbReference>
<dbReference type="InterPro" id="IPR019591">
    <property type="entry name" value="Mrp/NBP35_ATP-bd"/>
</dbReference>
<sequence>MSMLSGVKHIILVLSGKGGVGKSTVSTQLALAMKEAGFKVGLLDVDLCGPSVPYLLQLEGKDVHQCPEGWVPVYADPDQRLAVMSIGFLLKDRDDSVVWRGPKKNAIIKQFLSDVYWQDIDFLIIDTPPGTSDEHITVMENLKDLPCDGALLVTTSQAVSVEDCMKELSFCKKANIPVLGVLENLSGFVCPVCSECTNIFSSGGGKSLADLTNVPFLGRLPIDPSLGECGEKGKSCISVNPNSPAAKVFQDLVQTISEKSKVSSVPAQ</sequence>
<evidence type="ECO:0000313" key="14">
    <source>
        <dbReference type="Proteomes" id="UP001075354"/>
    </source>
</evidence>
<reference evidence="13" key="1">
    <citation type="submission" date="2022-12" db="EMBL/GenBank/DDBJ databases">
        <title>Chromosome-level genome assembly of the bean flower thrips Megalurothrips usitatus.</title>
        <authorList>
            <person name="Ma L."/>
            <person name="Liu Q."/>
            <person name="Li H."/>
            <person name="Cai W."/>
        </authorList>
    </citation>
    <scope>NUCLEOTIDE SEQUENCE</scope>
    <source>
        <strain evidence="13">Cailab_2022a</strain>
    </source>
</reference>
<comment type="caution">
    <text evidence="13">The sequence shown here is derived from an EMBL/GenBank/DDBJ whole genome shotgun (WGS) entry which is preliminary data.</text>
</comment>
<dbReference type="GO" id="GO:0005829">
    <property type="term" value="C:cytosol"/>
    <property type="evidence" value="ECO:0007669"/>
    <property type="project" value="TreeGrafter"/>
</dbReference>
<gene>
    <name evidence="13" type="ORF">ONE63_007409</name>
</gene>
<dbReference type="InterPro" id="IPR033756">
    <property type="entry name" value="YlxH/NBP35"/>
</dbReference>
<comment type="cofactor">
    <cofactor evidence="12">
        <name>[4Fe-4S] cluster</name>
        <dbReference type="ChEBI" id="CHEBI:49883"/>
    </cofactor>
    <text evidence="12">Binds 4 [4Fe-4S] clusters per heterotetramer. Contains two stable clusters in the N-termini of NUBP1 and two labile, bridging clusters between subunits of the NUBP1-NUBP2 heterotetramer.</text>
</comment>
<evidence type="ECO:0000256" key="3">
    <source>
        <dbReference type="ARBA" id="ARBA00022485"/>
    </source>
</evidence>
<keyword evidence="8 12" id="KW-0408">Iron</keyword>
<keyword evidence="3 12" id="KW-0004">4Fe-4S</keyword>
<evidence type="ECO:0000256" key="1">
    <source>
        <dbReference type="ARBA" id="ARBA00004114"/>
    </source>
</evidence>
<feature type="binding site" evidence="12">
    <location>
        <begin position="16"/>
        <end position="23"/>
    </location>
    <ligand>
        <name>ATP</name>
        <dbReference type="ChEBI" id="CHEBI:30616"/>
    </ligand>
</feature>